<proteinExistence type="predicted"/>
<dbReference type="Proteomes" id="UP000264231">
    <property type="component" value="Chromosome"/>
</dbReference>
<sequence length="530" mass="61633">MQHLTYIFNLISLYLICSCSLFSKSDQKNYGSNTILLTHHYPPNHALVTNMTYTTYHIPSHLIDTILEHTRSPNLLKTLAIDLKISPQKIEEIQNYLLAYQRHLNNSQEWKKFIEQSNINGYLIIKVDTSFRKKSDEIKPNSLNKKFTELTETQMYLDKEILASLEQIFYEKNMGYIPIENTNSFFPQDSITNYAVNKDIINGIEYISPHIIANQLLKINDKQYFKRFMLHLKIENNKITEILQKQTIADEYNNSYYSTKSQQKLNSTSNYKLIPNIIDPETGIEITPQKLRSILSNGDILLIKPKIDWTDFFYFWQHTGIFDADKYDNTKKIVFKGEDSFDIKSVITSNQIKFDTASVQGSGYEKLTTYIQSRILKIFSPITDKRTIQKAINFAKNRYVDNNFGYMVPLLSSNMWTDSINLEEIHHKTYCSLVVDRTYRIAGLDVSRNYEVSGVVTPGEINAAAYDFYMSYTISGIFPSMLPKRVIKPTLREKFIGYNREIKDSIEIKSSKEKRFGRSCNIINSWCLGS</sequence>
<protein>
    <submittedName>
        <fullName evidence="1">Uncharacterized protein</fullName>
    </submittedName>
</protein>
<dbReference type="RefSeq" id="WP_119024302.1">
    <property type="nucleotide sequence ID" value="NZ_CP015629.1"/>
</dbReference>
<gene>
    <name evidence="1" type="ORF">A7978_04270</name>
</gene>
<name>A0A172XC76_BORTU</name>
<dbReference type="EMBL" id="CP015629">
    <property type="protein sequence ID" value="ANF34285.1"/>
    <property type="molecule type" value="Genomic_DNA"/>
</dbReference>
<accession>A0A172XC76</accession>
<evidence type="ECO:0000313" key="1">
    <source>
        <dbReference type="EMBL" id="ANF34285.1"/>
    </source>
</evidence>
<reference evidence="1 2" key="1">
    <citation type="submission" date="2016-05" db="EMBL/GenBank/DDBJ databases">
        <title>Chromosome and linear plasmid sequence of a 2015 human isolate of tick-borne relapsing fever spirochete, Borrelia turicatae.</title>
        <authorList>
            <person name="Kingry L.C."/>
            <person name="Dhwani B."/>
            <person name="Replogle A."/>
            <person name="Sexton C."/>
            <person name="Rowe L."/>
            <person name="Stermole B.M."/>
            <person name="Christensen A.M."/>
            <person name="Schriefer M.E."/>
        </authorList>
    </citation>
    <scope>NUCLEOTIDE SEQUENCE [LARGE SCALE GENOMIC DNA]</scope>
    <source>
        <strain evidence="1 2">BTE5EL</strain>
    </source>
</reference>
<dbReference type="AlphaFoldDB" id="A0A172XC76"/>
<organism evidence="1 2">
    <name type="scientific">Borrelia turicatae</name>
    <dbReference type="NCBI Taxonomy" id="142"/>
    <lineage>
        <taxon>Bacteria</taxon>
        <taxon>Pseudomonadati</taxon>
        <taxon>Spirochaetota</taxon>
        <taxon>Spirochaetia</taxon>
        <taxon>Spirochaetales</taxon>
        <taxon>Borreliaceae</taxon>
        <taxon>Borrelia</taxon>
    </lineage>
</organism>
<evidence type="ECO:0000313" key="2">
    <source>
        <dbReference type="Proteomes" id="UP000264231"/>
    </source>
</evidence>